<sequence length="208" mass="22143">MGIFGRRNTASQTATATAVPATEAAVDPNLAAVSGDYTIDPAHSTLGFVARHAMVTNVKGKFNDFTGTLHLDGRDPASSTATIDVTMDSIDTGSADRDGHLKSADFFRTDEFPAMTFRSLKAEALGGDDFRITGDLTILGVTKPLSIDLEFSGAATDPYGNERVGFEGRAEILRSEWGLTWNAKLETGGVLVSDKIKLHFDISAIKNA</sequence>
<dbReference type="STRING" id="310780.SAMN05216267_101233"/>
<feature type="domain" description="Lipid/polyisoprenoid-binding YceI-like" evidence="2">
    <location>
        <begin position="36"/>
        <end position="205"/>
    </location>
</feature>
<dbReference type="RefSeq" id="WP_069466852.1">
    <property type="nucleotide sequence ID" value="NZ_FODD01000012.1"/>
</dbReference>
<evidence type="ECO:0000313" key="4">
    <source>
        <dbReference type="Proteomes" id="UP000181951"/>
    </source>
</evidence>
<dbReference type="AlphaFoldDB" id="A0A1H8K8I3"/>
<comment type="similarity">
    <text evidence="1">Belongs to the UPF0312 family.</text>
</comment>
<proteinExistence type="inferred from homology"/>
<keyword evidence="4" id="KW-1185">Reference proteome</keyword>
<dbReference type="OrthoDB" id="9811006at2"/>
<dbReference type="SUPFAM" id="SSF101874">
    <property type="entry name" value="YceI-like"/>
    <property type="match status" value="1"/>
</dbReference>
<dbReference type="InterPro" id="IPR007372">
    <property type="entry name" value="Lipid/polyisoprenoid-bd_YceI"/>
</dbReference>
<dbReference type="PANTHER" id="PTHR34406">
    <property type="entry name" value="PROTEIN YCEI"/>
    <property type="match status" value="1"/>
</dbReference>
<dbReference type="EMBL" id="FODD01000012">
    <property type="protein sequence ID" value="SEN88786.1"/>
    <property type="molecule type" value="Genomic_DNA"/>
</dbReference>
<organism evidence="3 4">
    <name type="scientific">Actinacidiphila rubida</name>
    <dbReference type="NCBI Taxonomy" id="310780"/>
    <lineage>
        <taxon>Bacteria</taxon>
        <taxon>Bacillati</taxon>
        <taxon>Actinomycetota</taxon>
        <taxon>Actinomycetes</taxon>
        <taxon>Kitasatosporales</taxon>
        <taxon>Streptomycetaceae</taxon>
        <taxon>Actinacidiphila</taxon>
    </lineage>
</organism>
<dbReference type="SMART" id="SM00867">
    <property type="entry name" value="YceI"/>
    <property type="match status" value="1"/>
</dbReference>
<evidence type="ECO:0000259" key="2">
    <source>
        <dbReference type="SMART" id="SM00867"/>
    </source>
</evidence>
<evidence type="ECO:0000313" key="3">
    <source>
        <dbReference type="EMBL" id="SEN88786.1"/>
    </source>
</evidence>
<dbReference type="InterPro" id="IPR036761">
    <property type="entry name" value="TTHA0802/YceI-like_sf"/>
</dbReference>
<dbReference type="Gene3D" id="2.40.128.110">
    <property type="entry name" value="Lipid/polyisoprenoid-binding, YceI-like"/>
    <property type="match status" value="1"/>
</dbReference>
<name>A0A1H8K8I3_9ACTN</name>
<dbReference type="Pfam" id="PF04264">
    <property type="entry name" value="YceI"/>
    <property type="match status" value="1"/>
</dbReference>
<reference evidence="3 4" key="1">
    <citation type="submission" date="2016-10" db="EMBL/GenBank/DDBJ databases">
        <authorList>
            <person name="de Groot N.N."/>
        </authorList>
    </citation>
    <scope>NUCLEOTIDE SEQUENCE [LARGE SCALE GENOMIC DNA]</scope>
    <source>
        <strain evidence="3 4">CGMCC 4.2026</strain>
    </source>
</reference>
<dbReference type="Proteomes" id="UP000181951">
    <property type="component" value="Unassembled WGS sequence"/>
</dbReference>
<gene>
    <name evidence="3" type="ORF">SAMN05216267_101233</name>
</gene>
<dbReference type="PANTHER" id="PTHR34406:SF1">
    <property type="entry name" value="PROTEIN YCEI"/>
    <property type="match status" value="1"/>
</dbReference>
<accession>A0A1H8K8I3</accession>
<protein>
    <submittedName>
        <fullName evidence="3">Polyisoprenoid-binding protein YceI</fullName>
    </submittedName>
</protein>
<evidence type="ECO:0000256" key="1">
    <source>
        <dbReference type="ARBA" id="ARBA00008812"/>
    </source>
</evidence>